<dbReference type="FunFam" id="3.40.5.10:FF:000002">
    <property type="entry name" value="50S ribosomal protein L9"/>
    <property type="match status" value="1"/>
</dbReference>
<proteinExistence type="inferred from homology"/>
<reference evidence="13" key="3">
    <citation type="submission" date="2016-11" db="EMBL/GenBank/DDBJ databases">
        <authorList>
            <person name="Jaros S."/>
            <person name="Januszkiewicz K."/>
            <person name="Wedrychowicz H."/>
        </authorList>
    </citation>
    <scope>NUCLEOTIDE SEQUENCE [LARGE SCALE GENOMIC DNA]</scope>
    <source>
        <strain evidence="13">DSM 1682</strain>
    </source>
</reference>
<comment type="function">
    <text evidence="7">Binds to the 23S rRNA.</text>
</comment>
<evidence type="ECO:0000256" key="5">
    <source>
        <dbReference type="ARBA" id="ARBA00023274"/>
    </source>
</evidence>
<dbReference type="InterPro" id="IPR020070">
    <property type="entry name" value="Ribosomal_bL9_N"/>
</dbReference>
<dbReference type="PANTHER" id="PTHR21368">
    <property type="entry name" value="50S RIBOSOMAL PROTEIN L9"/>
    <property type="match status" value="1"/>
</dbReference>
<dbReference type="Pfam" id="PF01281">
    <property type="entry name" value="Ribosomal_L9_N"/>
    <property type="match status" value="1"/>
</dbReference>
<evidence type="ECO:0000256" key="1">
    <source>
        <dbReference type="ARBA" id="ARBA00010605"/>
    </source>
</evidence>
<evidence type="ECO:0000256" key="2">
    <source>
        <dbReference type="ARBA" id="ARBA00022730"/>
    </source>
</evidence>
<dbReference type="OrthoDB" id="9788336at2"/>
<dbReference type="Pfam" id="PF03948">
    <property type="entry name" value="Ribosomal_L9_C"/>
    <property type="match status" value="1"/>
</dbReference>
<feature type="coiled-coil region" evidence="8">
    <location>
        <begin position="50"/>
        <end position="82"/>
    </location>
</feature>
<dbReference type="GO" id="GO:1990904">
    <property type="term" value="C:ribonucleoprotein complex"/>
    <property type="evidence" value="ECO:0007669"/>
    <property type="project" value="UniProtKB-KW"/>
</dbReference>
<sequence length="148" mass="16349">MKVILLQDVKSVGKKGELVNASEGYAKNFLFPKKLAVEATKSNLNDFELKQKSEEKRKQEELESAQKIAENLKDQVVTIKVKTGGNGKLFGSVTNKEVADAIVEQTKQDIDKKKVSIGDPIKMVGERTATIKLHPKVTAEVTIKIVEV</sequence>
<evidence type="ECO:0000256" key="7">
    <source>
        <dbReference type="HAMAP-Rule" id="MF_00503"/>
    </source>
</evidence>
<evidence type="ECO:0000313" key="13">
    <source>
        <dbReference type="Proteomes" id="UP000184204"/>
    </source>
</evidence>
<dbReference type="AlphaFoldDB" id="A0A0X8VED2"/>
<reference evidence="11" key="4">
    <citation type="submission" date="2016-11" db="EMBL/GenBank/DDBJ databases">
        <authorList>
            <person name="Varghese N."/>
            <person name="Submissions S."/>
        </authorList>
    </citation>
    <scope>NUCLEOTIDE SEQUENCE</scope>
    <source>
        <strain evidence="11">DSM 1682</strain>
    </source>
</reference>
<dbReference type="NCBIfam" id="TIGR00158">
    <property type="entry name" value="L9"/>
    <property type="match status" value="1"/>
</dbReference>
<dbReference type="InterPro" id="IPR020069">
    <property type="entry name" value="Ribosomal_bL9_C"/>
</dbReference>
<comment type="similarity">
    <text evidence="1 7">Belongs to the bacterial ribosomal protein bL9 family.</text>
</comment>
<evidence type="ECO:0000256" key="4">
    <source>
        <dbReference type="ARBA" id="ARBA00022980"/>
    </source>
</evidence>
<dbReference type="Gene3D" id="3.40.5.10">
    <property type="entry name" value="Ribosomal protein L9, N-terminal domain"/>
    <property type="match status" value="1"/>
</dbReference>
<dbReference type="Proteomes" id="UP000184204">
    <property type="component" value="Unassembled WGS sequence"/>
</dbReference>
<evidence type="ECO:0000313" key="10">
    <source>
        <dbReference type="EMBL" id="AMJ42190.1"/>
    </source>
</evidence>
<organism evidence="11 13">
    <name type="scientific">Anaerotignum propionicum DSM 1682</name>
    <dbReference type="NCBI Taxonomy" id="991789"/>
    <lineage>
        <taxon>Bacteria</taxon>
        <taxon>Bacillati</taxon>
        <taxon>Bacillota</taxon>
        <taxon>Clostridia</taxon>
        <taxon>Lachnospirales</taxon>
        <taxon>Anaerotignaceae</taxon>
        <taxon>Anaerotignum</taxon>
    </lineage>
</organism>
<name>A0A0X8VED2_ANAPI</name>
<dbReference type="Gene3D" id="3.10.430.100">
    <property type="entry name" value="Ribosomal protein L9, C-terminal domain"/>
    <property type="match status" value="1"/>
</dbReference>
<keyword evidence="12" id="KW-1185">Reference proteome</keyword>
<dbReference type="InterPro" id="IPR009027">
    <property type="entry name" value="Ribosomal_bL9/RNase_H1_N"/>
</dbReference>
<feature type="domain" description="Ribosomal protein L9" evidence="9">
    <location>
        <begin position="13"/>
        <end position="40"/>
    </location>
</feature>
<keyword evidence="3 7" id="KW-0694">RNA-binding</keyword>
<dbReference type="SUPFAM" id="SSF55658">
    <property type="entry name" value="L9 N-domain-like"/>
    <property type="match status" value="1"/>
</dbReference>
<evidence type="ECO:0000259" key="9">
    <source>
        <dbReference type="PROSITE" id="PS00651"/>
    </source>
</evidence>
<dbReference type="RefSeq" id="WP_066052607.1">
    <property type="nucleotide sequence ID" value="NZ_CP014223.1"/>
</dbReference>
<dbReference type="GO" id="GO:0005840">
    <property type="term" value="C:ribosome"/>
    <property type="evidence" value="ECO:0007669"/>
    <property type="project" value="UniProtKB-KW"/>
</dbReference>
<evidence type="ECO:0000313" key="11">
    <source>
        <dbReference type="EMBL" id="SHE53412.1"/>
    </source>
</evidence>
<dbReference type="InterPro" id="IPR036935">
    <property type="entry name" value="Ribosomal_bL9_N_sf"/>
</dbReference>
<keyword evidence="4 7" id="KW-0689">Ribosomal protein</keyword>
<reference evidence="10 12" key="1">
    <citation type="journal article" date="2016" name="Genome Announc.">
        <title>Complete Genome Sequence of the Amino Acid-Fermenting Clostridium propionicum X2 (DSM 1682).</title>
        <authorList>
            <person name="Poehlein A."/>
            <person name="Schlien K."/>
            <person name="Chowdhury N.P."/>
            <person name="Gottschalk G."/>
            <person name="Buckel W."/>
            <person name="Daniel R."/>
        </authorList>
    </citation>
    <scope>NUCLEOTIDE SEQUENCE [LARGE SCALE GENOMIC DNA]</scope>
    <source>
        <strain evidence="10 12">X2</strain>
    </source>
</reference>
<keyword evidence="8" id="KW-0175">Coiled coil</keyword>
<protein>
    <recommendedName>
        <fullName evidence="6 7">Large ribosomal subunit protein bL9</fullName>
    </recommendedName>
</protein>
<dbReference type="GO" id="GO:0006412">
    <property type="term" value="P:translation"/>
    <property type="evidence" value="ECO:0007669"/>
    <property type="project" value="UniProtKB-UniRule"/>
</dbReference>
<dbReference type="InterPro" id="IPR020594">
    <property type="entry name" value="Ribosomal_bL9_bac/chp"/>
</dbReference>
<dbReference type="Proteomes" id="UP000068026">
    <property type="component" value="Chromosome"/>
</dbReference>
<dbReference type="InterPro" id="IPR000244">
    <property type="entry name" value="Ribosomal_bL9"/>
</dbReference>
<gene>
    <name evidence="7 10" type="primary">rplI</name>
    <name evidence="10" type="ORF">CPRO_26420</name>
    <name evidence="11" type="ORF">SAMN02745151_01008</name>
</gene>
<evidence type="ECO:0000313" key="12">
    <source>
        <dbReference type="Proteomes" id="UP000068026"/>
    </source>
</evidence>
<reference evidence="12" key="2">
    <citation type="submission" date="2016-01" db="EMBL/GenBank/DDBJ databases">
        <authorList>
            <person name="Poehlein A."/>
            <person name="Schlien K."/>
            <person name="Gottschalk G."/>
            <person name="Buckel W."/>
            <person name="Daniel R."/>
        </authorList>
    </citation>
    <scope>NUCLEOTIDE SEQUENCE [LARGE SCALE GENOMIC DNA]</scope>
    <source>
        <strain evidence="12">X2</strain>
    </source>
</reference>
<dbReference type="GO" id="GO:0019843">
    <property type="term" value="F:rRNA binding"/>
    <property type="evidence" value="ECO:0007669"/>
    <property type="project" value="UniProtKB-UniRule"/>
</dbReference>
<dbReference type="SUPFAM" id="SSF55653">
    <property type="entry name" value="Ribosomal protein L9 C-domain"/>
    <property type="match status" value="1"/>
</dbReference>
<dbReference type="EMBL" id="FQUA01000003">
    <property type="protein sequence ID" value="SHE53412.1"/>
    <property type="molecule type" value="Genomic_DNA"/>
</dbReference>
<keyword evidence="5 7" id="KW-0687">Ribonucleoprotein</keyword>
<accession>A0A0X8VED2</accession>
<dbReference type="PROSITE" id="PS00651">
    <property type="entry name" value="RIBOSOMAL_L9"/>
    <property type="match status" value="1"/>
</dbReference>
<evidence type="ECO:0000256" key="3">
    <source>
        <dbReference type="ARBA" id="ARBA00022884"/>
    </source>
</evidence>
<dbReference type="KEGG" id="cpro:CPRO_26420"/>
<keyword evidence="2 7" id="KW-0699">rRNA-binding</keyword>
<dbReference type="GO" id="GO:0003735">
    <property type="term" value="F:structural constituent of ribosome"/>
    <property type="evidence" value="ECO:0007669"/>
    <property type="project" value="InterPro"/>
</dbReference>
<evidence type="ECO:0000256" key="8">
    <source>
        <dbReference type="SAM" id="Coils"/>
    </source>
</evidence>
<dbReference type="HAMAP" id="MF_00503">
    <property type="entry name" value="Ribosomal_bL9"/>
    <property type="match status" value="1"/>
</dbReference>
<evidence type="ECO:0000256" key="6">
    <source>
        <dbReference type="ARBA" id="ARBA00035292"/>
    </source>
</evidence>
<dbReference type="EMBL" id="CP014223">
    <property type="protein sequence ID" value="AMJ42190.1"/>
    <property type="molecule type" value="Genomic_DNA"/>
</dbReference>
<dbReference type="InterPro" id="IPR036791">
    <property type="entry name" value="Ribosomal_bL9_C_sf"/>
</dbReference>